<organism evidence="3 4">
    <name type="scientific">Cladophialophora chaetospira</name>
    <dbReference type="NCBI Taxonomy" id="386627"/>
    <lineage>
        <taxon>Eukaryota</taxon>
        <taxon>Fungi</taxon>
        <taxon>Dikarya</taxon>
        <taxon>Ascomycota</taxon>
        <taxon>Pezizomycotina</taxon>
        <taxon>Eurotiomycetes</taxon>
        <taxon>Chaetothyriomycetidae</taxon>
        <taxon>Chaetothyriales</taxon>
        <taxon>Herpotrichiellaceae</taxon>
        <taxon>Cladophialophora</taxon>
    </lineage>
</organism>
<evidence type="ECO:0008006" key="5">
    <source>
        <dbReference type="Google" id="ProtNLM"/>
    </source>
</evidence>
<accession>A0AA39CBW4</accession>
<protein>
    <recommendedName>
        <fullName evidence="5">Peroxygenase 3</fullName>
    </recommendedName>
</protein>
<dbReference type="AlphaFoldDB" id="A0AA39CBW4"/>
<evidence type="ECO:0000256" key="2">
    <source>
        <dbReference type="SAM" id="MobiDB-lite"/>
    </source>
</evidence>
<dbReference type="EMBL" id="JAPDRK010000025">
    <property type="protein sequence ID" value="KAJ9602602.1"/>
    <property type="molecule type" value="Genomic_DNA"/>
</dbReference>
<sequence length="272" mass="30938">MGEVADAVDSGQQPDSTTVKHQTQEIPKTKVFANGTGEPDGKNAASASTAELSPAESPPAPNALQQHVLFWDRDNDGIIHPWDVYTGFRELGFSIPFSIGSLLIPIFFSYPTSLSYSWIPDPWLRIYIESGHKAKHGSDTGVFDVDGHFHADRFDAMFERWDVDQCGGLSADQMWQMWKKNRLAADVAGWCFAFMELWTTWLLLQKDGRVWREDLRGCYDGTLFWSISEKVQNGGWDQGYGVWDFLEGMVNGGTWRNWEIKGQRNRRYVVSR</sequence>
<evidence type="ECO:0000313" key="4">
    <source>
        <dbReference type="Proteomes" id="UP001172673"/>
    </source>
</evidence>
<dbReference type="GO" id="GO:0005509">
    <property type="term" value="F:calcium ion binding"/>
    <property type="evidence" value="ECO:0007669"/>
    <property type="project" value="TreeGrafter"/>
</dbReference>
<dbReference type="InterPro" id="IPR011992">
    <property type="entry name" value="EF-hand-dom_pair"/>
</dbReference>
<dbReference type="SUPFAM" id="SSF47473">
    <property type="entry name" value="EF-hand"/>
    <property type="match status" value="1"/>
</dbReference>
<name>A0AA39CBW4_9EURO</name>
<evidence type="ECO:0000313" key="3">
    <source>
        <dbReference type="EMBL" id="KAJ9602602.1"/>
    </source>
</evidence>
<feature type="compositionally biased region" description="Polar residues" evidence="2">
    <location>
        <begin position="10"/>
        <end position="26"/>
    </location>
</feature>
<dbReference type="PANTHER" id="PTHR31495">
    <property type="entry name" value="PEROXYGENASE 3-RELATED"/>
    <property type="match status" value="1"/>
</dbReference>
<dbReference type="Proteomes" id="UP001172673">
    <property type="component" value="Unassembled WGS sequence"/>
</dbReference>
<dbReference type="InterPro" id="IPR007736">
    <property type="entry name" value="Caleosin-related"/>
</dbReference>
<feature type="region of interest" description="Disordered" evidence="2">
    <location>
        <begin position="1"/>
        <end position="60"/>
    </location>
</feature>
<comment type="caution">
    <text evidence="3">The sequence shown here is derived from an EMBL/GenBank/DDBJ whole genome shotgun (WGS) entry which is preliminary data.</text>
</comment>
<reference evidence="3" key="1">
    <citation type="submission" date="2022-10" db="EMBL/GenBank/DDBJ databases">
        <title>Culturing micro-colonial fungi from biological soil crusts in the Mojave desert and describing Neophaeococcomyces mojavensis, and introducing the new genera and species Taxawa tesnikishii.</title>
        <authorList>
            <person name="Kurbessoian T."/>
            <person name="Stajich J.E."/>
        </authorList>
    </citation>
    <scope>NUCLEOTIDE SEQUENCE</scope>
    <source>
        <strain evidence="3">TK_41</strain>
    </source>
</reference>
<dbReference type="GO" id="GO:0004497">
    <property type="term" value="F:monooxygenase activity"/>
    <property type="evidence" value="ECO:0007669"/>
    <property type="project" value="TreeGrafter"/>
</dbReference>
<dbReference type="Pfam" id="PF05042">
    <property type="entry name" value="Caleosin"/>
    <property type="match status" value="1"/>
</dbReference>
<gene>
    <name evidence="3" type="ORF">H2200_012795</name>
</gene>
<comment type="similarity">
    <text evidence="1">Belongs to the caleosin family.</text>
</comment>
<keyword evidence="4" id="KW-1185">Reference proteome</keyword>
<feature type="compositionally biased region" description="Low complexity" evidence="2">
    <location>
        <begin position="44"/>
        <end position="55"/>
    </location>
</feature>
<proteinExistence type="inferred from homology"/>
<evidence type="ECO:0000256" key="1">
    <source>
        <dbReference type="ARBA" id="ARBA00006765"/>
    </source>
</evidence>
<dbReference type="PANTHER" id="PTHR31495:SF0">
    <property type="entry name" value="BINDING PROTEIN CALEOSIN, PUTATIVE (AFU_ORTHOLOGUE AFUA_5G13750)-RELATED"/>
    <property type="match status" value="1"/>
</dbReference>